<evidence type="ECO:0000256" key="2">
    <source>
        <dbReference type="ARBA" id="ARBA00022525"/>
    </source>
</evidence>
<dbReference type="PROSITE" id="PS50847">
    <property type="entry name" value="GRAM_POS_ANCHORING"/>
    <property type="match status" value="1"/>
</dbReference>
<dbReference type="RefSeq" id="WP_186741100.1">
    <property type="nucleotide sequence ID" value="NZ_CP060394.1"/>
</dbReference>
<feature type="domain" description="Gram-positive cocci surface proteins LPxTG" evidence="5">
    <location>
        <begin position="231"/>
        <end position="262"/>
    </location>
</feature>
<reference evidence="6 7" key="1">
    <citation type="submission" date="2020-08" db="EMBL/GenBank/DDBJ databases">
        <title>Edaphobacter telluris sp. nov. and Acidobacterium dinghuensis sp. nov., two acidobacteria isolated from forest soil.</title>
        <authorList>
            <person name="Fu J."/>
            <person name="Qiu L."/>
        </authorList>
    </citation>
    <scope>NUCLEOTIDE SEQUENCE [LARGE SCALE GENOMIC DNA]</scope>
    <source>
        <strain evidence="6">4Y35</strain>
    </source>
</reference>
<keyword evidence="4" id="KW-0732">Signal</keyword>
<dbReference type="EMBL" id="CP060394">
    <property type="protein sequence ID" value="QNI30897.1"/>
    <property type="molecule type" value="Genomic_DNA"/>
</dbReference>
<feature type="chain" id="PRO_5029018663" evidence="4">
    <location>
        <begin position="30"/>
        <end position="262"/>
    </location>
</feature>
<evidence type="ECO:0000256" key="4">
    <source>
        <dbReference type="SAM" id="SignalP"/>
    </source>
</evidence>
<evidence type="ECO:0000313" key="6">
    <source>
        <dbReference type="EMBL" id="QNI30897.1"/>
    </source>
</evidence>
<evidence type="ECO:0000259" key="5">
    <source>
        <dbReference type="PROSITE" id="PS50847"/>
    </source>
</evidence>
<feature type="signal peptide" evidence="4">
    <location>
        <begin position="1"/>
        <end position="29"/>
    </location>
</feature>
<proteinExistence type="predicted"/>
<evidence type="ECO:0000256" key="1">
    <source>
        <dbReference type="ARBA" id="ARBA00022512"/>
    </source>
</evidence>
<dbReference type="Proteomes" id="UP000515312">
    <property type="component" value="Chromosome"/>
</dbReference>
<organism evidence="6 7">
    <name type="scientific">Alloacidobacterium dinghuense</name>
    <dbReference type="NCBI Taxonomy" id="2763107"/>
    <lineage>
        <taxon>Bacteria</taxon>
        <taxon>Pseudomonadati</taxon>
        <taxon>Acidobacteriota</taxon>
        <taxon>Terriglobia</taxon>
        <taxon>Terriglobales</taxon>
        <taxon>Acidobacteriaceae</taxon>
        <taxon>Alloacidobacterium</taxon>
    </lineage>
</organism>
<dbReference type="AlphaFoldDB" id="A0A7G8BEC7"/>
<dbReference type="InterPro" id="IPR019931">
    <property type="entry name" value="LPXTG_anchor"/>
</dbReference>
<evidence type="ECO:0000256" key="3">
    <source>
        <dbReference type="ARBA" id="ARBA00023088"/>
    </source>
</evidence>
<keyword evidence="7" id="KW-1185">Reference proteome</keyword>
<sequence>MNRKNTWTSRCFVLTVGAVCLTFAASANAQVQTETNTTAGTASKAVKVESAQVVYVSGNDLVVKMADGTLRHFNNVPESARVEVDGKELGIHDLKVGMTLHKTITTTTTPKVVTTTKSVTGTVFYVQPPNSVILTMADGKNQQFKIPKGQKFDVNGQQTDAWGLKKGMTVSATQVVEEPQTVVTQQAKLTGTMPPPPPPPPADVPILIVVAEPVTPAAPAPAVAEAAPATLPKTGTELPLFGLLGVLTLLSGLGLRLFRKDV</sequence>
<accession>A0A7G8BEC7</accession>
<evidence type="ECO:0000313" key="7">
    <source>
        <dbReference type="Proteomes" id="UP000515312"/>
    </source>
</evidence>
<keyword evidence="2" id="KW-0964">Secreted</keyword>
<gene>
    <name evidence="6" type="ORF">H7849_17495</name>
</gene>
<protein>
    <submittedName>
        <fullName evidence="6">LPXTG cell wall anchor domain-containing protein</fullName>
    </submittedName>
</protein>
<dbReference type="NCBIfam" id="TIGR01167">
    <property type="entry name" value="LPXTG_anchor"/>
    <property type="match status" value="1"/>
</dbReference>
<dbReference type="Pfam" id="PF00746">
    <property type="entry name" value="Gram_pos_anchor"/>
    <property type="match status" value="1"/>
</dbReference>
<name>A0A7G8BEC7_9BACT</name>
<keyword evidence="1" id="KW-0134">Cell wall</keyword>
<dbReference type="KEGG" id="adin:H7849_17495"/>
<keyword evidence="3" id="KW-0572">Peptidoglycan-anchor</keyword>